<organism evidence="2 3">
    <name type="scientific">Flemingia macrophylla</name>
    <dbReference type="NCBI Taxonomy" id="520843"/>
    <lineage>
        <taxon>Eukaryota</taxon>
        <taxon>Viridiplantae</taxon>
        <taxon>Streptophyta</taxon>
        <taxon>Embryophyta</taxon>
        <taxon>Tracheophyta</taxon>
        <taxon>Spermatophyta</taxon>
        <taxon>Magnoliopsida</taxon>
        <taxon>eudicotyledons</taxon>
        <taxon>Gunneridae</taxon>
        <taxon>Pentapetalae</taxon>
        <taxon>rosids</taxon>
        <taxon>fabids</taxon>
        <taxon>Fabales</taxon>
        <taxon>Fabaceae</taxon>
        <taxon>Papilionoideae</taxon>
        <taxon>50 kb inversion clade</taxon>
        <taxon>NPAAA clade</taxon>
        <taxon>indigoferoid/millettioid clade</taxon>
        <taxon>Phaseoleae</taxon>
        <taxon>Flemingia</taxon>
    </lineage>
</organism>
<dbReference type="EMBL" id="JBGMDY010000002">
    <property type="protein sequence ID" value="KAL2342688.1"/>
    <property type="molecule type" value="Genomic_DNA"/>
</dbReference>
<protein>
    <submittedName>
        <fullName evidence="2">Uncharacterized protein</fullName>
    </submittedName>
</protein>
<keyword evidence="3" id="KW-1185">Reference proteome</keyword>
<evidence type="ECO:0000256" key="1">
    <source>
        <dbReference type="SAM" id="MobiDB-lite"/>
    </source>
</evidence>
<accession>A0ABD1N3L9</accession>
<feature type="region of interest" description="Disordered" evidence="1">
    <location>
        <begin position="44"/>
        <end position="111"/>
    </location>
</feature>
<dbReference type="Proteomes" id="UP001603857">
    <property type="component" value="Unassembled WGS sequence"/>
</dbReference>
<proteinExistence type="predicted"/>
<evidence type="ECO:0000313" key="3">
    <source>
        <dbReference type="Proteomes" id="UP001603857"/>
    </source>
</evidence>
<reference evidence="2 3" key="1">
    <citation type="submission" date="2024-08" db="EMBL/GenBank/DDBJ databases">
        <title>Insights into the chromosomal genome structure of Flemingia macrophylla.</title>
        <authorList>
            <person name="Ding Y."/>
            <person name="Zhao Y."/>
            <person name="Bi W."/>
            <person name="Wu M."/>
            <person name="Zhao G."/>
            <person name="Gong Y."/>
            <person name="Li W."/>
            <person name="Zhang P."/>
        </authorList>
    </citation>
    <scope>NUCLEOTIDE SEQUENCE [LARGE SCALE GENOMIC DNA]</scope>
    <source>
        <strain evidence="2">DYQJB</strain>
        <tissue evidence="2">Leaf</tissue>
    </source>
</reference>
<sequence length="139" mass="15710">MCGCDTSVVYLNVYGVNQLFDYEIDKLLHDSPDTVDKIQELLSENEVPLNVENNNLDNPIKDETATDEDENHNLPFPQPKPPEVLIPERGNTESGDQQSNDESESKAFEKRPEVEMSVLKLVRKILIEKGVVVIVTFLP</sequence>
<gene>
    <name evidence="2" type="ORF">Fmac_003973</name>
</gene>
<feature type="compositionally biased region" description="Low complexity" evidence="1">
    <location>
        <begin position="44"/>
        <end position="58"/>
    </location>
</feature>
<name>A0ABD1N3L9_9FABA</name>
<comment type="caution">
    <text evidence="2">The sequence shown here is derived from an EMBL/GenBank/DDBJ whole genome shotgun (WGS) entry which is preliminary data.</text>
</comment>
<evidence type="ECO:0000313" key="2">
    <source>
        <dbReference type="EMBL" id="KAL2342688.1"/>
    </source>
</evidence>
<dbReference type="AlphaFoldDB" id="A0ABD1N3L9"/>